<dbReference type="Gene3D" id="3.60.21.70">
    <property type="entry name" value="PhoD-like phosphatase"/>
    <property type="match status" value="1"/>
</dbReference>
<evidence type="ECO:0000313" key="4">
    <source>
        <dbReference type="EMBL" id="MBB4838247.1"/>
    </source>
</evidence>
<proteinExistence type="predicted"/>
<evidence type="ECO:0000256" key="1">
    <source>
        <dbReference type="SAM" id="MobiDB-lite"/>
    </source>
</evidence>
<dbReference type="GO" id="GO:0004035">
    <property type="term" value="F:alkaline phosphatase activity"/>
    <property type="evidence" value="ECO:0007669"/>
    <property type="project" value="UniProtKB-EC"/>
</dbReference>
<dbReference type="CDD" id="cd07389">
    <property type="entry name" value="MPP_PhoD"/>
    <property type="match status" value="1"/>
</dbReference>
<dbReference type="Pfam" id="PF09423">
    <property type="entry name" value="PhoD"/>
    <property type="match status" value="1"/>
</dbReference>
<dbReference type="EMBL" id="JACHLN010000001">
    <property type="protein sequence ID" value="MBB4838247.1"/>
    <property type="molecule type" value="Genomic_DNA"/>
</dbReference>
<dbReference type="InterPro" id="IPR018946">
    <property type="entry name" value="PhoD-like_MPP"/>
</dbReference>
<name>A0A7W7NRW6_9SPHN</name>
<dbReference type="Pfam" id="PF16655">
    <property type="entry name" value="PhoD_N"/>
    <property type="match status" value="1"/>
</dbReference>
<keyword evidence="4" id="KW-0378">Hydrolase</keyword>
<protein>
    <submittedName>
        <fullName evidence="4">Alkaline phosphatase D</fullName>
        <ecNumber evidence="4">3.1.3.1</ecNumber>
    </submittedName>
</protein>
<feature type="domain" description="PhoD-like phosphatase metallophosphatase" evidence="2">
    <location>
        <begin position="139"/>
        <end position="510"/>
    </location>
</feature>
<dbReference type="InterPro" id="IPR052900">
    <property type="entry name" value="Phospholipid_Metab_Enz"/>
</dbReference>
<dbReference type="PROSITE" id="PS51318">
    <property type="entry name" value="TAT"/>
    <property type="match status" value="1"/>
</dbReference>
<feature type="compositionally biased region" description="Polar residues" evidence="1">
    <location>
        <begin position="237"/>
        <end position="250"/>
    </location>
</feature>
<dbReference type="EC" id="3.1.3.1" evidence="4"/>
<dbReference type="InterPro" id="IPR029052">
    <property type="entry name" value="Metallo-depent_PP-like"/>
</dbReference>
<evidence type="ECO:0000259" key="3">
    <source>
        <dbReference type="Pfam" id="PF16655"/>
    </source>
</evidence>
<dbReference type="InterPro" id="IPR038607">
    <property type="entry name" value="PhoD-like_sf"/>
</dbReference>
<sequence>MTLRIDRRSLILTGTLGLGALAIPGFALAQSLARGFTHSVASGEPGPDTMLLWTRYVPVSGGPVKLKAEISKTEDFAHVVSGGEQITGPWRDHTAKITVQGLEPGTDYFYRFVAPDGGFSPVGRTKTLPVGNTARFGIGIFSCSNLPFGYFNAYGHAAARKDIDLWVHLGDYLYEYKAGGYGPKDGPVGGRSPEPAGEIILLADYRLRYASYRSDPDLQELHRVKPMLVQMDDHESANNSREMSAQNNQPGEADWNDRKAAALQAFKEWMPVSETPWSSYDIGGLATLFRTESRLLYRSDEPELGPLFRSADAQKALIEFRDGALQDPARTMLGTEQEAWLGHAMKKSVRSGQKWQVVGFGTIMGKQRMPENAMDWIKADAGAGTKAYVQAGVTASKLGLPSDLDNWGGFPAARARFLKSAQAAGANLLVLCGDSHNAWAFDLGQDGKPAGVEFAGHSVTSPGYENGSSTDPRIIAAALVATNPELKWCDTSRRGYMALTLTPEKATNDWVFMDTILQRTTKASVGHTATVTRGRNVMA</sequence>
<dbReference type="PANTHER" id="PTHR43606">
    <property type="entry name" value="PHOSPHATASE, PUTATIVE (AFU_ORTHOLOGUE AFUA_6G08710)-RELATED"/>
    <property type="match status" value="1"/>
</dbReference>
<keyword evidence="5" id="KW-1185">Reference proteome</keyword>
<organism evidence="4 5">
    <name type="scientific">Sphingomonas kyeonggiensis</name>
    <dbReference type="NCBI Taxonomy" id="1268553"/>
    <lineage>
        <taxon>Bacteria</taxon>
        <taxon>Pseudomonadati</taxon>
        <taxon>Pseudomonadota</taxon>
        <taxon>Alphaproteobacteria</taxon>
        <taxon>Sphingomonadales</taxon>
        <taxon>Sphingomonadaceae</taxon>
        <taxon>Sphingomonas</taxon>
    </lineage>
</organism>
<evidence type="ECO:0000259" key="2">
    <source>
        <dbReference type="Pfam" id="PF09423"/>
    </source>
</evidence>
<feature type="region of interest" description="Disordered" evidence="1">
    <location>
        <begin position="234"/>
        <end position="253"/>
    </location>
</feature>
<dbReference type="InterPro" id="IPR032093">
    <property type="entry name" value="PhoD_N"/>
</dbReference>
<dbReference type="InterPro" id="IPR006311">
    <property type="entry name" value="TAT_signal"/>
</dbReference>
<accession>A0A7W7NRW6</accession>
<dbReference type="RefSeq" id="WP_184164079.1">
    <property type="nucleotide sequence ID" value="NZ_JACHLN010000001.1"/>
</dbReference>
<gene>
    <name evidence="4" type="ORF">HNP52_001298</name>
</gene>
<dbReference type="PANTHER" id="PTHR43606:SF2">
    <property type="entry name" value="ALKALINE PHOSPHATASE FAMILY PROTEIN (AFU_ORTHOLOGUE AFUA_5G03860)"/>
    <property type="match status" value="1"/>
</dbReference>
<feature type="domain" description="Phospholipase D N-terminal" evidence="3">
    <location>
        <begin position="38"/>
        <end position="127"/>
    </location>
</feature>
<dbReference type="Proteomes" id="UP000575241">
    <property type="component" value="Unassembled WGS sequence"/>
</dbReference>
<dbReference type="SUPFAM" id="SSF56300">
    <property type="entry name" value="Metallo-dependent phosphatases"/>
    <property type="match status" value="1"/>
</dbReference>
<comment type="caution">
    <text evidence="4">The sequence shown here is derived from an EMBL/GenBank/DDBJ whole genome shotgun (WGS) entry which is preliminary data.</text>
</comment>
<dbReference type="AlphaFoldDB" id="A0A7W7NRW6"/>
<evidence type="ECO:0000313" key="5">
    <source>
        <dbReference type="Proteomes" id="UP000575241"/>
    </source>
</evidence>
<dbReference type="Gene3D" id="2.60.40.380">
    <property type="entry name" value="Purple acid phosphatase-like, N-terminal"/>
    <property type="match status" value="1"/>
</dbReference>
<reference evidence="4 5" key="1">
    <citation type="submission" date="2020-08" db="EMBL/GenBank/DDBJ databases">
        <title>Functional genomics of gut bacteria from endangered species of beetles.</title>
        <authorList>
            <person name="Carlos-Shanley C."/>
        </authorList>
    </citation>
    <scope>NUCLEOTIDE SEQUENCE [LARGE SCALE GENOMIC DNA]</scope>
    <source>
        <strain evidence="4 5">S00224</strain>
    </source>
</reference>